<evidence type="ECO:0000313" key="6">
    <source>
        <dbReference type="Proteomes" id="UP000799537"/>
    </source>
</evidence>
<dbReference type="Proteomes" id="UP000799537">
    <property type="component" value="Unassembled WGS sequence"/>
</dbReference>
<dbReference type="Gene3D" id="3.40.50.850">
    <property type="entry name" value="Isochorismatase-like"/>
    <property type="match status" value="1"/>
</dbReference>
<dbReference type="GO" id="GO:0016787">
    <property type="term" value="F:hydrolase activity"/>
    <property type="evidence" value="ECO:0007669"/>
    <property type="project" value="UniProtKB-KW"/>
</dbReference>
<dbReference type="AlphaFoldDB" id="A0A6A6CNP9"/>
<reference evidence="5" key="1">
    <citation type="journal article" date="2020" name="Stud. Mycol.">
        <title>101 Dothideomycetes genomes: a test case for predicting lifestyles and emergence of pathogens.</title>
        <authorList>
            <person name="Haridas S."/>
            <person name="Albert R."/>
            <person name="Binder M."/>
            <person name="Bloem J."/>
            <person name="Labutti K."/>
            <person name="Salamov A."/>
            <person name="Andreopoulos B."/>
            <person name="Baker S."/>
            <person name="Barry K."/>
            <person name="Bills G."/>
            <person name="Bluhm B."/>
            <person name="Cannon C."/>
            <person name="Castanera R."/>
            <person name="Culley D."/>
            <person name="Daum C."/>
            <person name="Ezra D."/>
            <person name="Gonzalez J."/>
            <person name="Henrissat B."/>
            <person name="Kuo A."/>
            <person name="Liang C."/>
            <person name="Lipzen A."/>
            <person name="Lutzoni F."/>
            <person name="Magnuson J."/>
            <person name="Mondo S."/>
            <person name="Nolan M."/>
            <person name="Ohm R."/>
            <person name="Pangilinan J."/>
            <person name="Park H.-J."/>
            <person name="Ramirez L."/>
            <person name="Alfaro M."/>
            <person name="Sun H."/>
            <person name="Tritt A."/>
            <person name="Yoshinaga Y."/>
            <person name="Zwiers L.-H."/>
            <person name="Turgeon B."/>
            <person name="Goodwin S."/>
            <person name="Spatafora J."/>
            <person name="Crous P."/>
            <person name="Grigoriev I."/>
        </authorList>
    </citation>
    <scope>NUCLEOTIDE SEQUENCE</scope>
    <source>
        <strain evidence="5">ATCC 36951</strain>
    </source>
</reference>
<feature type="domain" description="Isochorismatase-like" evidence="4">
    <location>
        <begin position="50"/>
        <end position="207"/>
    </location>
</feature>
<dbReference type="RefSeq" id="XP_033669560.1">
    <property type="nucleotide sequence ID" value="XM_033816562.1"/>
</dbReference>
<evidence type="ECO:0000259" key="4">
    <source>
        <dbReference type="Pfam" id="PF00857"/>
    </source>
</evidence>
<keyword evidence="6" id="KW-1185">Reference proteome</keyword>
<name>A0A6A6CNP9_ZASCE</name>
<dbReference type="Pfam" id="PF00857">
    <property type="entry name" value="Isochorismatase"/>
    <property type="match status" value="1"/>
</dbReference>
<dbReference type="EMBL" id="ML993590">
    <property type="protein sequence ID" value="KAF2168671.1"/>
    <property type="molecule type" value="Genomic_DNA"/>
</dbReference>
<dbReference type="GeneID" id="54569834"/>
<dbReference type="SUPFAM" id="SSF52499">
    <property type="entry name" value="Isochorismatase-like hydrolases"/>
    <property type="match status" value="1"/>
</dbReference>
<comment type="similarity">
    <text evidence="1">Belongs to the isochorismatase family.</text>
</comment>
<dbReference type="PANTHER" id="PTHR43540:SF1">
    <property type="entry name" value="ISOCHORISMATASE HYDROLASE"/>
    <property type="match status" value="1"/>
</dbReference>
<dbReference type="PANTHER" id="PTHR43540">
    <property type="entry name" value="PEROXYUREIDOACRYLATE/UREIDOACRYLATE AMIDOHYDROLASE-RELATED"/>
    <property type="match status" value="1"/>
</dbReference>
<feature type="chain" id="PRO_5025616526" description="Isochorismatase-like domain-containing protein" evidence="3">
    <location>
        <begin position="21"/>
        <end position="254"/>
    </location>
</feature>
<evidence type="ECO:0000313" key="5">
    <source>
        <dbReference type="EMBL" id="KAF2168671.1"/>
    </source>
</evidence>
<gene>
    <name evidence="5" type="ORF">M409DRAFT_65543</name>
</gene>
<feature type="signal peptide" evidence="3">
    <location>
        <begin position="1"/>
        <end position="20"/>
    </location>
</feature>
<evidence type="ECO:0000256" key="2">
    <source>
        <dbReference type="ARBA" id="ARBA00022801"/>
    </source>
</evidence>
<sequence>MTLPSRSLGLIACAAALCNSVGYNCHPTCIPPSIPANESSKLSFGKYYVVLNLDVENGAVIPYENNTAGKAWISNLACWIHAVHRQSPPPLSIYTAVAYVNSHKLELGVQSGEAVPFVRNGAPELFGAADTKTTKIYERFYVNETAGDVVLPKARFYAGAGNQLEEILRAQKIDTVVLSGIATSGVVLATALRLFDLDYNVYVVLNNTFQAGAKTSNQEVNEVILTGILPLLPVKVITLEQAVDALGRSGPAKY</sequence>
<evidence type="ECO:0000256" key="1">
    <source>
        <dbReference type="ARBA" id="ARBA00006336"/>
    </source>
</evidence>
<dbReference type="InterPro" id="IPR000868">
    <property type="entry name" value="Isochorismatase-like_dom"/>
</dbReference>
<dbReference type="InterPro" id="IPR036380">
    <property type="entry name" value="Isochorismatase-like_sf"/>
</dbReference>
<dbReference type="OrthoDB" id="1739143at2759"/>
<organism evidence="5 6">
    <name type="scientific">Zasmidium cellare ATCC 36951</name>
    <dbReference type="NCBI Taxonomy" id="1080233"/>
    <lineage>
        <taxon>Eukaryota</taxon>
        <taxon>Fungi</taxon>
        <taxon>Dikarya</taxon>
        <taxon>Ascomycota</taxon>
        <taxon>Pezizomycotina</taxon>
        <taxon>Dothideomycetes</taxon>
        <taxon>Dothideomycetidae</taxon>
        <taxon>Mycosphaerellales</taxon>
        <taxon>Mycosphaerellaceae</taxon>
        <taxon>Zasmidium</taxon>
    </lineage>
</organism>
<proteinExistence type="inferred from homology"/>
<dbReference type="InterPro" id="IPR050272">
    <property type="entry name" value="Isochorismatase-like_hydrls"/>
</dbReference>
<evidence type="ECO:0000256" key="3">
    <source>
        <dbReference type="SAM" id="SignalP"/>
    </source>
</evidence>
<accession>A0A6A6CNP9</accession>
<protein>
    <recommendedName>
        <fullName evidence="4">Isochorismatase-like domain-containing protein</fullName>
    </recommendedName>
</protein>
<keyword evidence="2" id="KW-0378">Hydrolase</keyword>
<keyword evidence="3" id="KW-0732">Signal</keyword>